<keyword evidence="5 6" id="KW-0472">Membrane</keyword>
<feature type="transmembrane region" description="Helical" evidence="6">
    <location>
        <begin position="442"/>
        <end position="459"/>
    </location>
</feature>
<feature type="transmembrane region" description="Helical" evidence="6">
    <location>
        <begin position="354"/>
        <end position="373"/>
    </location>
</feature>
<dbReference type="InterPro" id="IPR036866">
    <property type="entry name" value="RibonucZ/Hydroxyglut_hydro"/>
</dbReference>
<keyword evidence="9" id="KW-1185">Reference proteome</keyword>
<dbReference type="InterPro" id="IPR004477">
    <property type="entry name" value="ComEC_N"/>
</dbReference>
<evidence type="ECO:0000256" key="4">
    <source>
        <dbReference type="ARBA" id="ARBA00022989"/>
    </source>
</evidence>
<evidence type="ECO:0000256" key="1">
    <source>
        <dbReference type="ARBA" id="ARBA00004651"/>
    </source>
</evidence>
<proteinExistence type="predicted"/>
<reference evidence="8 9" key="1">
    <citation type="submission" date="2019-09" db="EMBL/GenBank/DDBJ databases">
        <title>Complete Genome Sequence of Lactobacillus nenjiangensis SH-Y15, isolated from sauerkraut.</title>
        <authorList>
            <person name="Yang H."/>
        </authorList>
    </citation>
    <scope>NUCLEOTIDE SEQUENCE [LARGE SCALE GENOMIC DNA]</scope>
    <source>
        <strain evidence="8 9">SH-Y15</strain>
    </source>
</reference>
<dbReference type="GO" id="GO:0005886">
    <property type="term" value="C:plasma membrane"/>
    <property type="evidence" value="ECO:0007669"/>
    <property type="project" value="UniProtKB-SubCell"/>
</dbReference>
<sequence>MKNYLLFPALCAGLICSTWFSKQWLLLWFGVWLIIRIITLNKKKVLFVCLITSLGAVGYCGYFAVQINNATLNNQQDQLIKLRVYPDELKVNGDRYSAIAYDLSHHQKVQMYGYIDSQAKQQQFTKIKDTTEWIVQGKRSGILPATNENQFDSIQFNLTKHIYNQVNIEKIESIQRAKIPTKLVWQNQCHRIRIFLIQYFAKIPATTRDYCNSLLIGNSPSDFYEKMSGVKQLGLIHLFSISGMHVVIFISLLRRLLIELHFNKEWTTWVLIVVLPAYLIIGGGSSSLIRSILMAELSLFGQAKLCHLSKVDIWSLGLLGGLLIQPNVLLTLGGQLSYLLALMLQFLPDQHESLMNAVLLNLVGLPSILYFVFEWHVLSLLASYLMIPFFSVVIFPLVIVAALSFGTLPQVTNLIEQCLNLFQFVVNQIGELPGLIHFGKPPLMLAMGLFVISLIVAALPNNRRCWLGLVASYLAIFCLIHFPLAGEVVFFDIGQGDSFLIRTPFNRNVILIDTGGQLTFPKPNWANGTSPTSRAMRVSVNYLKSKGISQIDTLCLSHQDTDHIGYSSDVLKHLKVKQIIYPAGMESQANFKQKVLPLAQHQHSKLVPVTDSSQIANFPLQILHPFKAGKGANEDSMVLSGKFGHKQFLFMGDLDQNGEKQVIKRYPNLKTDVLKLGHHGSKTASAPSFIKQVQPEVAIISAGRMNRYGHPNNKTMKTLKKQNVPSLSTQKYGMIKYEFDPFNHQKWITILKGNELTWMLPPYENS</sequence>
<evidence type="ECO:0000256" key="6">
    <source>
        <dbReference type="SAM" id="Phobius"/>
    </source>
</evidence>
<dbReference type="GO" id="GO:0030420">
    <property type="term" value="P:establishment of competence for transformation"/>
    <property type="evidence" value="ECO:0007669"/>
    <property type="project" value="InterPro"/>
</dbReference>
<dbReference type="KEGG" id="lnn:F0161_07455"/>
<dbReference type="InterPro" id="IPR001279">
    <property type="entry name" value="Metallo-B-lactamas"/>
</dbReference>
<evidence type="ECO:0000259" key="7">
    <source>
        <dbReference type="SMART" id="SM00849"/>
    </source>
</evidence>
<feature type="transmembrane region" description="Helical" evidence="6">
    <location>
        <begin position="269"/>
        <end position="293"/>
    </location>
</feature>
<dbReference type="InterPro" id="IPR035681">
    <property type="entry name" value="ComA-like_MBL"/>
</dbReference>
<dbReference type="InterPro" id="IPR004797">
    <property type="entry name" value="Competence_ComEC/Rec2"/>
</dbReference>
<feature type="domain" description="Metallo-beta-lactamase" evidence="7">
    <location>
        <begin position="495"/>
        <end position="704"/>
    </location>
</feature>
<name>A0A5P1X618_9LACO</name>
<dbReference type="PANTHER" id="PTHR30619">
    <property type="entry name" value="DNA INTERNALIZATION/COMPETENCE PROTEIN COMEC/REC2"/>
    <property type="match status" value="1"/>
</dbReference>
<dbReference type="Proteomes" id="UP000325295">
    <property type="component" value="Chromosome"/>
</dbReference>
<comment type="subcellular location">
    <subcellularLocation>
        <location evidence="1">Cell membrane</location>
        <topology evidence="1">Multi-pass membrane protein</topology>
    </subcellularLocation>
</comment>
<feature type="transmembrane region" description="Helical" evidence="6">
    <location>
        <begin position="466"/>
        <end position="484"/>
    </location>
</feature>
<gene>
    <name evidence="8" type="ORF">F0161_07455</name>
</gene>
<dbReference type="InterPro" id="IPR052159">
    <property type="entry name" value="Competence_DNA_uptake"/>
</dbReference>
<feature type="transmembrane region" description="Helical" evidence="6">
    <location>
        <begin position="45"/>
        <end position="65"/>
    </location>
</feature>
<protein>
    <submittedName>
        <fullName evidence="8">DNA internalization-related competence protein ComEC/Rec2</fullName>
    </submittedName>
</protein>
<dbReference type="Pfam" id="PF03772">
    <property type="entry name" value="Competence"/>
    <property type="match status" value="1"/>
</dbReference>
<keyword evidence="4 6" id="KW-1133">Transmembrane helix</keyword>
<evidence type="ECO:0000256" key="3">
    <source>
        <dbReference type="ARBA" id="ARBA00022692"/>
    </source>
</evidence>
<evidence type="ECO:0000256" key="2">
    <source>
        <dbReference type="ARBA" id="ARBA00022475"/>
    </source>
</evidence>
<dbReference type="AlphaFoldDB" id="A0A5P1X618"/>
<evidence type="ECO:0000313" key="9">
    <source>
        <dbReference type="Proteomes" id="UP000325295"/>
    </source>
</evidence>
<feature type="transmembrane region" description="Helical" evidence="6">
    <location>
        <begin position="235"/>
        <end position="257"/>
    </location>
</feature>
<dbReference type="EMBL" id="CP043939">
    <property type="protein sequence ID" value="QER67707.1"/>
    <property type="molecule type" value="Genomic_DNA"/>
</dbReference>
<dbReference type="SMART" id="SM00849">
    <property type="entry name" value="Lactamase_B"/>
    <property type="match status" value="1"/>
</dbReference>
<dbReference type="PANTHER" id="PTHR30619:SF7">
    <property type="entry name" value="BETA-LACTAMASE DOMAIN PROTEIN"/>
    <property type="match status" value="1"/>
</dbReference>
<evidence type="ECO:0000313" key="8">
    <source>
        <dbReference type="EMBL" id="QER67707.1"/>
    </source>
</evidence>
<keyword evidence="3 6" id="KW-0812">Transmembrane</keyword>
<dbReference type="Gene3D" id="3.60.15.10">
    <property type="entry name" value="Ribonuclease Z/Hydroxyacylglutathione hydrolase-like"/>
    <property type="match status" value="1"/>
</dbReference>
<evidence type="ECO:0000256" key="5">
    <source>
        <dbReference type="ARBA" id="ARBA00023136"/>
    </source>
</evidence>
<dbReference type="CDD" id="cd07731">
    <property type="entry name" value="ComA-like_MBL-fold"/>
    <property type="match status" value="1"/>
</dbReference>
<dbReference type="Pfam" id="PF00753">
    <property type="entry name" value="Lactamase_B"/>
    <property type="match status" value="1"/>
</dbReference>
<organism evidence="8 9">
    <name type="scientific">Paucilactobacillus nenjiangensis</name>
    <dbReference type="NCBI Taxonomy" id="1296540"/>
    <lineage>
        <taxon>Bacteria</taxon>
        <taxon>Bacillati</taxon>
        <taxon>Bacillota</taxon>
        <taxon>Bacilli</taxon>
        <taxon>Lactobacillales</taxon>
        <taxon>Lactobacillaceae</taxon>
        <taxon>Paucilactobacillus</taxon>
    </lineage>
</organism>
<feature type="transmembrane region" description="Helical" evidence="6">
    <location>
        <begin position="385"/>
        <end position="406"/>
    </location>
</feature>
<dbReference type="SUPFAM" id="SSF56281">
    <property type="entry name" value="Metallo-hydrolase/oxidoreductase"/>
    <property type="match status" value="1"/>
</dbReference>
<accession>A0A5P1X618</accession>
<keyword evidence="2" id="KW-1003">Cell membrane</keyword>
<dbReference type="OrthoDB" id="9761531at2"/>
<feature type="transmembrane region" description="Helical" evidence="6">
    <location>
        <begin position="6"/>
        <end position="33"/>
    </location>
</feature>
<feature type="transmembrane region" description="Helical" evidence="6">
    <location>
        <begin position="313"/>
        <end position="342"/>
    </location>
</feature>
<dbReference type="NCBIfam" id="TIGR00361">
    <property type="entry name" value="ComEC_Rec2"/>
    <property type="match status" value="1"/>
</dbReference>
<dbReference type="NCBIfam" id="TIGR00360">
    <property type="entry name" value="ComEC_N-term"/>
    <property type="match status" value="1"/>
</dbReference>